<dbReference type="InterPro" id="IPR029058">
    <property type="entry name" value="AB_hydrolase_fold"/>
</dbReference>
<name>A0ABR2Y4H2_9PEZI</name>
<reference evidence="5 6" key="1">
    <citation type="submission" date="2024-02" db="EMBL/GenBank/DDBJ databases">
        <title>First draft genome assembly of two strains of Seiridium cardinale.</title>
        <authorList>
            <person name="Emiliani G."/>
            <person name="Scali E."/>
        </authorList>
    </citation>
    <scope>NUCLEOTIDE SEQUENCE [LARGE SCALE GENOMIC DNA]</scope>
    <source>
        <strain evidence="5 6">BM-138-000479</strain>
    </source>
</reference>
<gene>
    <name evidence="5" type="ORF">SCAR479_02045</name>
</gene>
<sequence length="712" mass="78452">MIDSKTYVVLGSERLGAGEITDVIATLGLVYTDGKFEEPWISNVWTRQAGSFFEKAPGLALGYRRSIFKGSDGDGVASDGNNFRWNDVEPSTSLNYTPCFGSFQCARLSVPLNWNATVQEQESGPRAAVAVIKLPAKVPVTDPRYGGPVVINPGGPGESGVYQVALDGKYIQTIVDSPVAPETASPSDDSKYFDVISFDPRGVNNTTPKLHCFPDAFNQQAWLLRYLDFGLLWSSDSIIGYEWARASALGASCAREEADGGILRYTNTAQVVEDMVGIIEKEGEWRAAESERLVASLGIRDQSLRNEIAERTAYRAGEEKMQYWGKSYGTIIGSTFAALHPDRVQRLILDGVVDPADHYSGGWLTQLLDSDKIVTSYSEYCFRAGPDKCPLYTGFSGADVEARFTSIMLSLKRSPIPIILPPSSVKHAGPELITYGDAHLYMLGSLYFTYSSAELFWDMLLALESRNTTSPTLMDLTAGKQARLSPSQCRDEDANPPYPCVPYNSGLGPNQAIGCMDIGGTTDLTLESYKEYVAVLEAQSRWISPNWARNKLGCLGYAVQPAWRPNLTFETQEWQNTSHPLLIIGNSHDPVTPLRNAHRVSTLFPGSVVLHQESEGHCSQSNPSICTARVVRDYFQTGRLPREGSTCEPDIKPFVGCVKEHGCSFEEAEEKDLWESLVELADPFKLRKKDVVAEGLHVEAWHQLIGHRGLHL</sequence>
<feature type="domain" description="AB hydrolase-1" evidence="3">
    <location>
        <begin position="148"/>
        <end position="368"/>
    </location>
</feature>
<comment type="similarity">
    <text evidence="1">Belongs to the peptidase S33 family.</text>
</comment>
<protein>
    <submittedName>
        <fullName evidence="5">TAP-like protein-domain-containing protein</fullName>
    </submittedName>
</protein>
<organism evidence="5 6">
    <name type="scientific">Seiridium cardinale</name>
    <dbReference type="NCBI Taxonomy" id="138064"/>
    <lineage>
        <taxon>Eukaryota</taxon>
        <taxon>Fungi</taxon>
        <taxon>Dikarya</taxon>
        <taxon>Ascomycota</taxon>
        <taxon>Pezizomycotina</taxon>
        <taxon>Sordariomycetes</taxon>
        <taxon>Xylariomycetidae</taxon>
        <taxon>Amphisphaeriales</taxon>
        <taxon>Sporocadaceae</taxon>
        <taxon>Seiridium</taxon>
    </lineage>
</organism>
<dbReference type="Proteomes" id="UP001465668">
    <property type="component" value="Unassembled WGS sequence"/>
</dbReference>
<dbReference type="InterPro" id="IPR000073">
    <property type="entry name" value="AB_hydrolase_1"/>
</dbReference>
<dbReference type="InterPro" id="IPR013595">
    <property type="entry name" value="Pept_S33_TAP-like_C"/>
</dbReference>
<accession>A0ABR2Y4H2</accession>
<keyword evidence="2" id="KW-0378">Hydrolase</keyword>
<dbReference type="PANTHER" id="PTHR43248">
    <property type="entry name" value="2-SUCCINYL-6-HYDROXY-2,4-CYCLOHEXADIENE-1-CARBOXYLATE SYNTHASE"/>
    <property type="match status" value="1"/>
</dbReference>
<evidence type="ECO:0000313" key="5">
    <source>
        <dbReference type="EMBL" id="KAK9780859.1"/>
    </source>
</evidence>
<dbReference type="InterPro" id="IPR051601">
    <property type="entry name" value="Serine_prot/Carboxylest_S33"/>
</dbReference>
<evidence type="ECO:0000259" key="4">
    <source>
        <dbReference type="Pfam" id="PF08386"/>
    </source>
</evidence>
<evidence type="ECO:0000256" key="1">
    <source>
        <dbReference type="ARBA" id="ARBA00010088"/>
    </source>
</evidence>
<evidence type="ECO:0000313" key="6">
    <source>
        <dbReference type="Proteomes" id="UP001465668"/>
    </source>
</evidence>
<feature type="domain" description="Peptidase S33 tripeptidyl aminopeptidase-like C-terminal" evidence="4">
    <location>
        <begin position="543"/>
        <end position="647"/>
    </location>
</feature>
<dbReference type="Pfam" id="PF00561">
    <property type="entry name" value="Abhydrolase_1"/>
    <property type="match status" value="1"/>
</dbReference>
<dbReference type="SUPFAM" id="SSF53474">
    <property type="entry name" value="alpha/beta-Hydrolases"/>
    <property type="match status" value="2"/>
</dbReference>
<evidence type="ECO:0000259" key="3">
    <source>
        <dbReference type="Pfam" id="PF00561"/>
    </source>
</evidence>
<evidence type="ECO:0000256" key="2">
    <source>
        <dbReference type="ARBA" id="ARBA00022801"/>
    </source>
</evidence>
<keyword evidence="6" id="KW-1185">Reference proteome</keyword>
<dbReference type="Gene3D" id="3.40.50.1820">
    <property type="entry name" value="alpha/beta hydrolase"/>
    <property type="match status" value="1"/>
</dbReference>
<proteinExistence type="inferred from homology"/>
<dbReference type="Pfam" id="PF08386">
    <property type="entry name" value="Abhydrolase_4"/>
    <property type="match status" value="1"/>
</dbReference>
<comment type="caution">
    <text evidence="5">The sequence shown here is derived from an EMBL/GenBank/DDBJ whole genome shotgun (WGS) entry which is preliminary data.</text>
</comment>
<dbReference type="PANTHER" id="PTHR43248:SF25">
    <property type="entry name" value="AB HYDROLASE-1 DOMAIN-CONTAINING PROTEIN-RELATED"/>
    <property type="match status" value="1"/>
</dbReference>
<dbReference type="EMBL" id="JARVKM010000005">
    <property type="protein sequence ID" value="KAK9780859.1"/>
    <property type="molecule type" value="Genomic_DNA"/>
</dbReference>